<evidence type="ECO:0000313" key="1">
    <source>
        <dbReference type="EMBL" id="GHF64022.1"/>
    </source>
</evidence>
<comment type="caution">
    <text evidence="2">The sequence shown here is derived from an EMBL/GenBank/DDBJ whole genome shotgun (WGS) entry which is preliminary data.</text>
</comment>
<reference evidence="1" key="1">
    <citation type="journal article" date="2014" name="Int. J. Syst. Evol. Microbiol.">
        <title>Complete genome of a new Firmicutes species belonging to the dominant human colonic microbiota ('Ruminococcus bicirculans') reveals two chromosomes and a selective capacity to utilize plant glucans.</title>
        <authorList>
            <consortium name="NISC Comparative Sequencing Program"/>
            <person name="Wegmann U."/>
            <person name="Louis P."/>
            <person name="Goesmann A."/>
            <person name="Henrissat B."/>
            <person name="Duncan S.H."/>
            <person name="Flint H.J."/>
        </authorList>
    </citation>
    <scope>NUCLEOTIDE SEQUENCE</scope>
    <source>
        <strain evidence="1">CGMCC 1.18437</strain>
    </source>
</reference>
<name>A0A7W8NRK5_9DEIO</name>
<gene>
    <name evidence="1" type="ORF">GCM10017781_44960</name>
    <name evidence="2" type="ORF">HNQ07_004581</name>
</gene>
<dbReference type="AlphaFoldDB" id="A0A7W8NRK5"/>
<organism evidence="2 3">
    <name type="scientific">Deinococcus metalli</name>
    <dbReference type="NCBI Taxonomy" id="1141878"/>
    <lineage>
        <taxon>Bacteria</taxon>
        <taxon>Thermotogati</taxon>
        <taxon>Deinococcota</taxon>
        <taxon>Deinococci</taxon>
        <taxon>Deinococcales</taxon>
        <taxon>Deinococcaceae</taxon>
        <taxon>Deinococcus</taxon>
    </lineage>
</organism>
<dbReference type="Proteomes" id="UP000619376">
    <property type="component" value="Unassembled WGS sequence"/>
</dbReference>
<dbReference type="Proteomes" id="UP000539473">
    <property type="component" value="Unassembled WGS sequence"/>
</dbReference>
<dbReference type="EMBL" id="BNAJ01000019">
    <property type="protein sequence ID" value="GHF64022.1"/>
    <property type="molecule type" value="Genomic_DNA"/>
</dbReference>
<reference evidence="4" key="2">
    <citation type="journal article" date="2019" name="Int. J. Syst. Evol. Microbiol.">
        <title>The Global Catalogue of Microorganisms (GCM) 10K type strain sequencing project: providing services to taxonomists for standard genome sequencing and annotation.</title>
        <authorList>
            <consortium name="The Broad Institute Genomics Platform"/>
            <consortium name="The Broad Institute Genome Sequencing Center for Infectious Disease"/>
            <person name="Wu L."/>
            <person name="Ma J."/>
        </authorList>
    </citation>
    <scope>NUCLEOTIDE SEQUENCE [LARGE SCALE GENOMIC DNA]</scope>
    <source>
        <strain evidence="4">CGMCC 1.18437</strain>
    </source>
</reference>
<protein>
    <submittedName>
        <fullName evidence="2">Uncharacterized protein</fullName>
    </submittedName>
</protein>
<proteinExistence type="predicted"/>
<evidence type="ECO:0000313" key="4">
    <source>
        <dbReference type="Proteomes" id="UP000619376"/>
    </source>
</evidence>
<reference evidence="2 3" key="3">
    <citation type="submission" date="2020-08" db="EMBL/GenBank/DDBJ databases">
        <title>Genomic Encyclopedia of Type Strains, Phase IV (KMG-IV): sequencing the most valuable type-strain genomes for metagenomic binning, comparative biology and taxonomic classification.</title>
        <authorList>
            <person name="Goeker M."/>
        </authorList>
    </citation>
    <scope>NUCLEOTIDE SEQUENCE [LARGE SCALE GENOMIC DNA]</scope>
    <source>
        <strain evidence="2 3">DSM 27521</strain>
    </source>
</reference>
<reference evidence="1" key="4">
    <citation type="submission" date="2024-05" db="EMBL/GenBank/DDBJ databases">
        <authorList>
            <person name="Sun Q."/>
            <person name="Zhou Y."/>
        </authorList>
    </citation>
    <scope>NUCLEOTIDE SEQUENCE</scope>
    <source>
        <strain evidence="1">CGMCC 1.18437</strain>
    </source>
</reference>
<dbReference type="EMBL" id="JACHFK010000019">
    <property type="protein sequence ID" value="MBB5379071.1"/>
    <property type="molecule type" value="Genomic_DNA"/>
</dbReference>
<evidence type="ECO:0000313" key="2">
    <source>
        <dbReference type="EMBL" id="MBB5379071.1"/>
    </source>
</evidence>
<evidence type="ECO:0000313" key="3">
    <source>
        <dbReference type="Proteomes" id="UP000539473"/>
    </source>
</evidence>
<sequence length="158" mass="18183">MTLTTRNPFMPRPVRSFIHTLTDRLAAIGPRRLAPRHRESRRALHRRQNLVRYLCRELGHAEWQVVIPRRVNAPAFLVTPQGRYRILIRTMRSGVDFMGLTLSHALTADDLGYVVVWLDQLWSCTHAVVIPAAEAKLYHRFTIAQIIACAVRSFHIPA</sequence>
<accession>A0A7W8NRK5</accession>
<dbReference type="RefSeq" id="WP_184116065.1">
    <property type="nucleotide sequence ID" value="NZ_BNAJ01000019.1"/>
</dbReference>
<keyword evidence="4" id="KW-1185">Reference proteome</keyword>